<accession>A0A0D1C3J9</accession>
<dbReference type="OrthoDB" id="5201563at2759"/>
<evidence type="ECO:0000313" key="2">
    <source>
        <dbReference type="EMBL" id="KIS68307.1"/>
    </source>
</evidence>
<organism evidence="2 3">
    <name type="scientific">Mycosarcoma maydis</name>
    <name type="common">Corn smut fungus</name>
    <name type="synonym">Ustilago maydis</name>
    <dbReference type="NCBI Taxonomy" id="5270"/>
    <lineage>
        <taxon>Eukaryota</taxon>
        <taxon>Fungi</taxon>
        <taxon>Dikarya</taxon>
        <taxon>Basidiomycota</taxon>
        <taxon>Ustilaginomycotina</taxon>
        <taxon>Ustilaginomycetes</taxon>
        <taxon>Ustilaginales</taxon>
        <taxon>Ustilaginaceae</taxon>
        <taxon>Mycosarcoma</taxon>
    </lineage>
</organism>
<reference evidence="2 3" key="1">
    <citation type="journal article" date="2006" name="Nature">
        <title>Insights from the genome of the biotrophic fungal plant pathogen Ustilago maydis.</title>
        <authorList>
            <person name="Kamper J."/>
            <person name="Kahmann R."/>
            <person name="Bolker M."/>
            <person name="Ma L.J."/>
            <person name="Brefort T."/>
            <person name="Saville B.J."/>
            <person name="Banuett F."/>
            <person name="Kronstad J.W."/>
            <person name="Gold S.E."/>
            <person name="Muller O."/>
            <person name="Perlin M.H."/>
            <person name="Wosten H.A."/>
            <person name="de Vries R."/>
            <person name="Ruiz-Herrera J."/>
            <person name="Reynaga-Pena C.G."/>
            <person name="Snetselaar K."/>
            <person name="McCann M."/>
            <person name="Perez-Martin J."/>
            <person name="Feldbrugge M."/>
            <person name="Basse C.W."/>
            <person name="Steinberg G."/>
            <person name="Ibeas J.I."/>
            <person name="Holloman W."/>
            <person name="Guzman P."/>
            <person name="Farman M."/>
            <person name="Stajich J.E."/>
            <person name="Sentandreu R."/>
            <person name="Gonzalez-Prieto J.M."/>
            <person name="Kennell J.C."/>
            <person name="Molina L."/>
            <person name="Schirawski J."/>
            <person name="Mendoza-Mendoza A."/>
            <person name="Greilinger D."/>
            <person name="Munch K."/>
            <person name="Rossel N."/>
            <person name="Scherer M."/>
            <person name="Vranes M."/>
            <person name="Ladendorf O."/>
            <person name="Vincon V."/>
            <person name="Fuchs U."/>
            <person name="Sandrock B."/>
            <person name="Meng S."/>
            <person name="Ho E.C."/>
            <person name="Cahill M.J."/>
            <person name="Boyce K.J."/>
            <person name="Klose J."/>
            <person name="Klosterman S.J."/>
            <person name="Deelstra H.J."/>
            <person name="Ortiz-Castellanos L."/>
            <person name="Li W."/>
            <person name="Sanchez-Alonso P."/>
            <person name="Schreier P.H."/>
            <person name="Hauser-Hahn I."/>
            <person name="Vaupel M."/>
            <person name="Koopmann E."/>
            <person name="Friedrich G."/>
            <person name="Voss H."/>
            <person name="Schluter T."/>
            <person name="Margolis J."/>
            <person name="Platt D."/>
            <person name="Swimmer C."/>
            <person name="Gnirke A."/>
            <person name="Chen F."/>
            <person name="Vysotskaia V."/>
            <person name="Mannhaupt G."/>
            <person name="Guldener U."/>
            <person name="Munsterkotter M."/>
            <person name="Haase D."/>
            <person name="Oesterheld M."/>
            <person name="Mewes H.W."/>
            <person name="Mauceli E.W."/>
            <person name="DeCaprio D."/>
            <person name="Wade C.M."/>
            <person name="Butler J."/>
            <person name="Young S."/>
            <person name="Jaffe D.B."/>
            <person name="Calvo S."/>
            <person name="Nusbaum C."/>
            <person name="Galagan J."/>
            <person name="Birren B.W."/>
        </authorList>
    </citation>
    <scope>NUCLEOTIDE SEQUENCE [LARGE SCALE GENOMIC DNA]</scope>
    <source>
        <strain evidence="3">DSM 14603 / FGSC 9021 / UM521</strain>
    </source>
</reference>
<evidence type="ECO:0000313" key="3">
    <source>
        <dbReference type="Proteomes" id="UP000000561"/>
    </source>
</evidence>
<proteinExistence type="predicted"/>
<dbReference type="KEGG" id="uma:UMAG_03406"/>
<dbReference type="AlphaFoldDB" id="A0A0D1C3J9"/>
<dbReference type="Proteomes" id="UP000000561">
    <property type="component" value="Chromosome 9"/>
</dbReference>
<dbReference type="VEuPathDB" id="FungiDB:UMAG_03406"/>
<dbReference type="EMBL" id="CM003148">
    <property type="protein sequence ID" value="KIS68307.1"/>
    <property type="molecule type" value="Genomic_DNA"/>
</dbReference>
<dbReference type="InParanoid" id="A0A0D1C3J9"/>
<evidence type="ECO:0000256" key="1">
    <source>
        <dbReference type="SAM" id="MobiDB-lite"/>
    </source>
</evidence>
<feature type="compositionally biased region" description="Low complexity" evidence="1">
    <location>
        <begin position="40"/>
        <end position="62"/>
    </location>
</feature>
<dbReference type="RefSeq" id="XP_011389879.1">
    <property type="nucleotide sequence ID" value="XM_011391577.1"/>
</dbReference>
<dbReference type="eggNOG" id="ENOG502RE21">
    <property type="taxonomic scope" value="Eukaryota"/>
</dbReference>
<keyword evidence="3" id="KW-1185">Reference proteome</keyword>
<protein>
    <submittedName>
        <fullName evidence="2">Uncharacterized protein</fullName>
    </submittedName>
</protein>
<name>A0A0D1C3J9_MYCMD</name>
<dbReference type="GeneID" id="23563866"/>
<sequence>MATTLLTSTSNTLGGRPGRTSLLEIRDHARLIDHHAAHISSTRNSTSASTYSSSSAPRAPAAGIWTSPPPSHSVPGGEVSSDWTNPDELEKSKTIAIKNGSNWPEQRGTPAYRPIDTHLDHSRRPWANTVPETLFTITMIGLGVQAIGLANTLFRRTVGKIESVDRLFRYQAPHEL</sequence>
<feature type="region of interest" description="Disordered" evidence="1">
    <location>
        <begin position="37"/>
        <end position="87"/>
    </location>
</feature>
<gene>
    <name evidence="2" type="ORF">UMAG_03406</name>
</gene>